<organism evidence="1 2">
    <name type="scientific">Pseudosulfitobacter pseudonitzschiae</name>
    <dbReference type="NCBI Taxonomy" id="1402135"/>
    <lineage>
        <taxon>Bacteria</taxon>
        <taxon>Pseudomonadati</taxon>
        <taxon>Pseudomonadota</taxon>
        <taxon>Alphaproteobacteria</taxon>
        <taxon>Rhodobacterales</taxon>
        <taxon>Roseobacteraceae</taxon>
        <taxon>Pseudosulfitobacter</taxon>
    </lineage>
</organism>
<dbReference type="OrthoDB" id="7850055at2"/>
<evidence type="ECO:0000313" key="1">
    <source>
        <dbReference type="EMBL" id="KEJ93775.1"/>
    </source>
</evidence>
<evidence type="ECO:0000313" key="2">
    <source>
        <dbReference type="Proteomes" id="UP000027746"/>
    </source>
</evidence>
<accession>A0A073IVX2</accession>
<sequence length="133" mass="15050">MAKMKKWRVVLDAVKAPTCGDWVAVSGLCPGEEETARFLFLDGTEADGFTFLDAPQEQVGDSPSGEQVPWLHFPDCMEIVGVERQDWRPPSWPHDKTLWRLTLVSLPSNVEFEKRLLIGQESRRGVLSRLGLR</sequence>
<protein>
    <submittedName>
        <fullName evidence="1">Uncharacterized protein</fullName>
    </submittedName>
</protein>
<proteinExistence type="predicted"/>
<name>A0A073IVX2_9RHOB</name>
<dbReference type="AlphaFoldDB" id="A0A073IVX2"/>
<keyword evidence="2" id="KW-1185">Reference proteome</keyword>
<reference evidence="1 2" key="1">
    <citation type="submission" date="2014-01" db="EMBL/GenBank/DDBJ databases">
        <title>Sulfitobacter sp. H3 (MCCC 1A00686) Genome Sequencing.</title>
        <authorList>
            <person name="Lai Q."/>
            <person name="Hong Z."/>
        </authorList>
    </citation>
    <scope>NUCLEOTIDE SEQUENCE [LARGE SCALE GENOMIC DNA]</scope>
    <source>
        <strain evidence="1 2">H3</strain>
    </source>
</reference>
<gene>
    <name evidence="1" type="ORF">SUH3_13105</name>
</gene>
<comment type="caution">
    <text evidence="1">The sequence shown here is derived from an EMBL/GenBank/DDBJ whole genome shotgun (WGS) entry which is preliminary data.</text>
</comment>
<dbReference type="Proteomes" id="UP000027746">
    <property type="component" value="Unassembled WGS sequence"/>
</dbReference>
<dbReference type="EMBL" id="JAMD01000028">
    <property type="protein sequence ID" value="KEJ93775.1"/>
    <property type="molecule type" value="Genomic_DNA"/>
</dbReference>